<evidence type="ECO:0000313" key="2">
    <source>
        <dbReference type="Proteomes" id="UP000504637"/>
    </source>
</evidence>
<keyword evidence="1" id="KW-0732">Signal</keyword>
<reference evidence="3" key="3">
    <citation type="submission" date="2025-08" db="UniProtKB">
        <authorList>
            <consortium name="RefSeq"/>
        </authorList>
    </citation>
    <scope>IDENTIFICATION</scope>
    <source>
        <strain evidence="3">CBS 342.82</strain>
    </source>
</reference>
<reference evidence="3" key="2">
    <citation type="submission" date="2020-04" db="EMBL/GenBank/DDBJ databases">
        <authorList>
            <consortium name="NCBI Genome Project"/>
        </authorList>
    </citation>
    <scope>NUCLEOTIDE SEQUENCE</scope>
    <source>
        <strain evidence="3">CBS 342.82</strain>
    </source>
</reference>
<dbReference type="Proteomes" id="UP000504637">
    <property type="component" value="Unplaced"/>
</dbReference>
<organism evidence="3">
    <name type="scientific">Dissoconium aciculare CBS 342.82</name>
    <dbReference type="NCBI Taxonomy" id="1314786"/>
    <lineage>
        <taxon>Eukaryota</taxon>
        <taxon>Fungi</taxon>
        <taxon>Dikarya</taxon>
        <taxon>Ascomycota</taxon>
        <taxon>Pezizomycotina</taxon>
        <taxon>Dothideomycetes</taxon>
        <taxon>Dothideomycetidae</taxon>
        <taxon>Mycosphaerellales</taxon>
        <taxon>Dissoconiaceae</taxon>
        <taxon>Dissoconium</taxon>
    </lineage>
</organism>
<dbReference type="RefSeq" id="XP_033460113.1">
    <property type="nucleotide sequence ID" value="XM_033607025.1"/>
</dbReference>
<dbReference type="AlphaFoldDB" id="A0A6J3M8A8"/>
<reference evidence="3" key="1">
    <citation type="submission" date="2020-01" db="EMBL/GenBank/DDBJ databases">
        <authorList>
            <consortium name="DOE Joint Genome Institute"/>
            <person name="Haridas S."/>
            <person name="Albert R."/>
            <person name="Binder M."/>
            <person name="Bloem J."/>
            <person name="Labutti K."/>
            <person name="Salamov A."/>
            <person name="Andreopoulos B."/>
            <person name="Baker S.E."/>
            <person name="Barry K."/>
            <person name="Bills G."/>
            <person name="Bluhm B.H."/>
            <person name="Cannon C."/>
            <person name="Castanera R."/>
            <person name="Culley D.E."/>
            <person name="Daum C."/>
            <person name="Ezra D."/>
            <person name="Gonzalez J.B."/>
            <person name="Henrissat B."/>
            <person name="Kuo A."/>
            <person name="Liang C."/>
            <person name="Lipzen A."/>
            <person name="Lutzoni F."/>
            <person name="Magnuson J."/>
            <person name="Mondo S."/>
            <person name="Nolan M."/>
            <person name="Ohm R."/>
            <person name="Pangilinan J."/>
            <person name="Park H.-J."/>
            <person name="Ramirez L."/>
            <person name="Alfaro M."/>
            <person name="Sun H."/>
            <person name="Tritt A."/>
            <person name="Yoshinaga Y."/>
            <person name="Zwiers L.-H."/>
            <person name="Turgeon B.G."/>
            <person name="Goodwin S.B."/>
            <person name="Spatafora J.W."/>
            <person name="Crous P.W."/>
            <person name="Grigoriev I.V."/>
        </authorList>
    </citation>
    <scope>NUCLEOTIDE SEQUENCE</scope>
    <source>
        <strain evidence="3">CBS 342.82</strain>
    </source>
</reference>
<evidence type="ECO:0000256" key="1">
    <source>
        <dbReference type="SAM" id="SignalP"/>
    </source>
</evidence>
<evidence type="ECO:0000313" key="3">
    <source>
        <dbReference type="RefSeq" id="XP_033460113.1"/>
    </source>
</evidence>
<accession>A0A6J3M8A8</accession>
<feature type="signal peptide" evidence="1">
    <location>
        <begin position="1"/>
        <end position="17"/>
    </location>
</feature>
<protein>
    <submittedName>
        <fullName evidence="3">Uncharacterized protein</fullName>
    </submittedName>
</protein>
<dbReference type="OrthoDB" id="4670611at2759"/>
<sequence length="120" mass="12708">MKFQFIALAAFAGYVSATTYANFCNDENCSDGCGISVSVDNPGCLNESGRKSVSFHGSNIQEARLVFSPEQNCNCQQNCVQVVYAGEGQAGGPACMSLDGYKESQSFRFVGGAQCDANNC</sequence>
<feature type="chain" id="PRO_5026891743" evidence="1">
    <location>
        <begin position="18"/>
        <end position="120"/>
    </location>
</feature>
<dbReference type="GeneID" id="54364825"/>
<proteinExistence type="predicted"/>
<name>A0A6J3M8A8_9PEZI</name>
<gene>
    <name evidence="3" type="ORF">K489DRAFT_401585</name>
</gene>
<keyword evidence="2" id="KW-1185">Reference proteome</keyword>